<dbReference type="AlphaFoldDB" id="A0ABD0KS65"/>
<dbReference type="Proteomes" id="UP001519460">
    <property type="component" value="Unassembled WGS sequence"/>
</dbReference>
<comment type="caution">
    <text evidence="2">The sequence shown here is derived from an EMBL/GenBank/DDBJ whole genome shotgun (WGS) entry which is preliminary data.</text>
</comment>
<proteinExistence type="predicted"/>
<organism evidence="2 3">
    <name type="scientific">Batillaria attramentaria</name>
    <dbReference type="NCBI Taxonomy" id="370345"/>
    <lineage>
        <taxon>Eukaryota</taxon>
        <taxon>Metazoa</taxon>
        <taxon>Spiralia</taxon>
        <taxon>Lophotrochozoa</taxon>
        <taxon>Mollusca</taxon>
        <taxon>Gastropoda</taxon>
        <taxon>Caenogastropoda</taxon>
        <taxon>Sorbeoconcha</taxon>
        <taxon>Cerithioidea</taxon>
        <taxon>Batillariidae</taxon>
        <taxon>Batillaria</taxon>
    </lineage>
</organism>
<feature type="non-terminal residue" evidence="2">
    <location>
        <position position="64"/>
    </location>
</feature>
<reference evidence="2 3" key="1">
    <citation type="journal article" date="2023" name="Sci. Data">
        <title>Genome assembly of the Korean intertidal mud-creeper Batillaria attramentaria.</title>
        <authorList>
            <person name="Patra A.K."/>
            <person name="Ho P.T."/>
            <person name="Jun S."/>
            <person name="Lee S.J."/>
            <person name="Kim Y."/>
            <person name="Won Y.J."/>
        </authorList>
    </citation>
    <scope>NUCLEOTIDE SEQUENCE [LARGE SCALE GENOMIC DNA]</scope>
    <source>
        <strain evidence="2">Wonlab-2016</strain>
    </source>
</reference>
<accession>A0ABD0KS65</accession>
<dbReference type="EMBL" id="JACVVK020000131">
    <property type="protein sequence ID" value="KAK7489980.1"/>
    <property type="molecule type" value="Genomic_DNA"/>
</dbReference>
<evidence type="ECO:0000256" key="1">
    <source>
        <dbReference type="SAM" id="MobiDB-lite"/>
    </source>
</evidence>
<feature type="region of interest" description="Disordered" evidence="1">
    <location>
        <begin position="41"/>
        <end position="64"/>
    </location>
</feature>
<name>A0ABD0KS65_9CAEN</name>
<evidence type="ECO:0000313" key="2">
    <source>
        <dbReference type="EMBL" id="KAK7489980.1"/>
    </source>
</evidence>
<evidence type="ECO:0000313" key="3">
    <source>
        <dbReference type="Proteomes" id="UP001519460"/>
    </source>
</evidence>
<keyword evidence="3" id="KW-1185">Reference proteome</keyword>
<gene>
    <name evidence="2" type="ORF">BaRGS_00018680</name>
</gene>
<sequence>MYTTLVVCIRVQSPVAAGNGPHDPSNDSPPYSLFRRAHKKVIPRGRGGGGGVLAEEEEKKGVPE</sequence>
<protein>
    <submittedName>
        <fullName evidence="2">Uncharacterized protein</fullName>
    </submittedName>
</protein>